<feature type="transmembrane region" description="Helical" evidence="5">
    <location>
        <begin position="52"/>
        <end position="69"/>
    </location>
</feature>
<comment type="caution">
    <text evidence="7">The sequence shown here is derived from an EMBL/GenBank/DDBJ whole genome shotgun (WGS) entry which is preliminary data.</text>
</comment>
<dbReference type="AlphaFoldDB" id="A0AAQ4F2J8"/>
<evidence type="ECO:0000313" key="8">
    <source>
        <dbReference type="Proteomes" id="UP001321473"/>
    </source>
</evidence>
<evidence type="ECO:0000256" key="2">
    <source>
        <dbReference type="ARBA" id="ARBA00022692"/>
    </source>
</evidence>
<evidence type="ECO:0000259" key="6">
    <source>
        <dbReference type="Pfam" id="PF00999"/>
    </source>
</evidence>
<feature type="transmembrane region" description="Helical" evidence="5">
    <location>
        <begin position="89"/>
        <end position="107"/>
    </location>
</feature>
<dbReference type="InterPro" id="IPR006153">
    <property type="entry name" value="Cation/H_exchanger_TM"/>
</dbReference>
<gene>
    <name evidence="7" type="ORF">V5799_017408</name>
</gene>
<evidence type="ECO:0000256" key="3">
    <source>
        <dbReference type="ARBA" id="ARBA00022989"/>
    </source>
</evidence>
<dbReference type="Proteomes" id="UP001321473">
    <property type="component" value="Unassembled WGS sequence"/>
</dbReference>
<feature type="domain" description="Cation/H+ exchanger transmembrane" evidence="6">
    <location>
        <begin position="49"/>
        <end position="201"/>
    </location>
</feature>
<evidence type="ECO:0000313" key="7">
    <source>
        <dbReference type="EMBL" id="KAK8781249.1"/>
    </source>
</evidence>
<proteinExistence type="predicted"/>
<feature type="transmembrane region" description="Helical" evidence="5">
    <location>
        <begin position="119"/>
        <end position="142"/>
    </location>
</feature>
<keyword evidence="3 5" id="KW-1133">Transmembrane helix</keyword>
<evidence type="ECO:0000256" key="1">
    <source>
        <dbReference type="ARBA" id="ARBA00004141"/>
    </source>
</evidence>
<keyword evidence="4 5" id="KW-0472">Membrane</keyword>
<accession>A0AAQ4F2J8</accession>
<protein>
    <recommendedName>
        <fullName evidence="6">Cation/H+ exchanger transmembrane domain-containing protein</fullName>
    </recommendedName>
</protein>
<dbReference type="Pfam" id="PF00999">
    <property type="entry name" value="Na_H_Exchanger"/>
    <property type="match status" value="1"/>
</dbReference>
<evidence type="ECO:0000256" key="5">
    <source>
        <dbReference type="SAM" id="Phobius"/>
    </source>
</evidence>
<keyword evidence="2 5" id="KW-0812">Transmembrane</keyword>
<dbReference type="GO" id="GO:0016020">
    <property type="term" value="C:membrane"/>
    <property type="evidence" value="ECO:0007669"/>
    <property type="project" value="UniProtKB-SubCell"/>
</dbReference>
<dbReference type="GO" id="GO:1902600">
    <property type="term" value="P:proton transmembrane transport"/>
    <property type="evidence" value="ECO:0007669"/>
    <property type="project" value="InterPro"/>
</dbReference>
<reference evidence="7 8" key="1">
    <citation type="journal article" date="2023" name="Arcadia Sci">
        <title>De novo assembly of a long-read Amblyomma americanum tick genome.</title>
        <authorList>
            <person name="Chou S."/>
            <person name="Poskanzer K.E."/>
            <person name="Rollins M."/>
            <person name="Thuy-Boun P.S."/>
        </authorList>
    </citation>
    <scope>NUCLEOTIDE SEQUENCE [LARGE SCALE GENOMIC DNA]</scope>
    <source>
        <strain evidence="7">F_SG_1</strain>
        <tissue evidence="7">Salivary glands</tissue>
    </source>
</reference>
<sequence length="210" mass="23884">MSTVSTTLRPPRYNIGEEVKFDVVVGSSLLLNGSYRLVRTRAVVLKKVQRRIHFPYTLFMFIAGVGFSYKDKSNESINSLSMWLRNIKFHVLMVFVPAATVYATQGINHFIFRRCHREITVFSVGTLAISTVVSALYAYSFLGTKGINNCLLFGILLCSCERLPIADQLLEEGRYPILTTMLQAESIVNNLFVWSVLDTVETRVRRRHGH</sequence>
<organism evidence="7 8">
    <name type="scientific">Amblyomma americanum</name>
    <name type="common">Lone star tick</name>
    <dbReference type="NCBI Taxonomy" id="6943"/>
    <lineage>
        <taxon>Eukaryota</taxon>
        <taxon>Metazoa</taxon>
        <taxon>Ecdysozoa</taxon>
        <taxon>Arthropoda</taxon>
        <taxon>Chelicerata</taxon>
        <taxon>Arachnida</taxon>
        <taxon>Acari</taxon>
        <taxon>Parasitiformes</taxon>
        <taxon>Ixodida</taxon>
        <taxon>Ixodoidea</taxon>
        <taxon>Ixodidae</taxon>
        <taxon>Amblyomminae</taxon>
        <taxon>Amblyomma</taxon>
    </lineage>
</organism>
<comment type="subcellular location">
    <subcellularLocation>
        <location evidence="1">Membrane</location>
        <topology evidence="1">Multi-pass membrane protein</topology>
    </subcellularLocation>
</comment>
<keyword evidence="8" id="KW-1185">Reference proteome</keyword>
<name>A0AAQ4F2J8_AMBAM</name>
<evidence type="ECO:0000256" key="4">
    <source>
        <dbReference type="ARBA" id="ARBA00023136"/>
    </source>
</evidence>
<dbReference type="GO" id="GO:0015297">
    <property type="term" value="F:antiporter activity"/>
    <property type="evidence" value="ECO:0007669"/>
    <property type="project" value="InterPro"/>
</dbReference>
<dbReference type="EMBL" id="JARKHS020007843">
    <property type="protein sequence ID" value="KAK8781249.1"/>
    <property type="molecule type" value="Genomic_DNA"/>
</dbReference>